<dbReference type="Pfam" id="PF17110">
    <property type="entry name" value="TFB6"/>
    <property type="match status" value="1"/>
</dbReference>
<feature type="compositionally biased region" description="Acidic residues" evidence="1">
    <location>
        <begin position="25"/>
        <end position="42"/>
    </location>
</feature>
<dbReference type="InParanoid" id="G9A076"/>
<dbReference type="PANTHER" id="PTHR37781">
    <property type="entry name" value="TFIIH COMPLEX SUBUNIT"/>
    <property type="match status" value="1"/>
</dbReference>
<dbReference type="KEGG" id="tdl:TDEL_0H04110"/>
<dbReference type="EMBL" id="HE616749">
    <property type="protein sequence ID" value="CCE94270.1"/>
    <property type="molecule type" value="Genomic_DNA"/>
</dbReference>
<organism evidence="2 3">
    <name type="scientific">Torulaspora delbrueckii</name>
    <name type="common">Yeast</name>
    <name type="synonym">Candida colliculosa</name>
    <dbReference type="NCBI Taxonomy" id="4950"/>
    <lineage>
        <taxon>Eukaryota</taxon>
        <taxon>Fungi</taxon>
        <taxon>Dikarya</taxon>
        <taxon>Ascomycota</taxon>
        <taxon>Saccharomycotina</taxon>
        <taxon>Saccharomycetes</taxon>
        <taxon>Saccharomycetales</taxon>
        <taxon>Saccharomycetaceae</taxon>
        <taxon>Torulaspora</taxon>
    </lineage>
</organism>
<feature type="compositionally biased region" description="Basic and acidic residues" evidence="1">
    <location>
        <begin position="58"/>
        <end position="69"/>
    </location>
</feature>
<dbReference type="GO" id="GO:0005675">
    <property type="term" value="C:transcription factor TFIIH holo complex"/>
    <property type="evidence" value="ECO:0007669"/>
    <property type="project" value="EnsemblFungi"/>
</dbReference>
<name>G9A076_TORDE</name>
<dbReference type="GO" id="GO:0006367">
    <property type="term" value="P:transcription initiation at RNA polymerase II promoter"/>
    <property type="evidence" value="ECO:0007669"/>
    <property type="project" value="EnsemblFungi"/>
</dbReference>
<dbReference type="HOGENOM" id="CLU_061844_0_0_1"/>
<sequence>MSEPDTPLHPQADEQIDLSNVRELGDDDIDDLDLNPELEVSEDLDRYGEERDDEDGEGGFKRSYVEDEDERGMYDEMDDFRPRINVGSPFSSATVLAKSRPPLDKPTNTQRRLSLSQQSKFISYCDERLLEIQRKYVQSRGLNTQNGYSGLEPLLKDLKSLVDFIWYSIDGMPNTDYLLNNPSTTERDQITIKCNSTYFGQSAYLIRIADDLLDYVDKFELKSLPVEKQNSTLSKLFKLLFILDKIFATLLEGVIPGNARMSGTDAVRFTAIAERTRAMMPRYLEQQEIHGYHYEVSKVYEEALESCGN</sequence>
<dbReference type="eggNOG" id="ENOG502QZN7">
    <property type="taxonomic scope" value="Eukaryota"/>
</dbReference>
<dbReference type="InterPro" id="IPR031349">
    <property type="entry name" value="Tfb6"/>
</dbReference>
<feature type="region of interest" description="Disordered" evidence="1">
    <location>
        <begin position="23"/>
        <end position="69"/>
    </location>
</feature>
<dbReference type="STRING" id="1076872.G9A076"/>
<protein>
    <submittedName>
        <fullName evidence="2">Uncharacterized protein</fullName>
    </submittedName>
</protein>
<accession>G9A076</accession>
<dbReference type="FunCoup" id="G9A076">
    <property type="interactions" value="27"/>
</dbReference>
<dbReference type="Proteomes" id="UP000005627">
    <property type="component" value="Chromosome 8"/>
</dbReference>
<reference evidence="2 3" key="1">
    <citation type="journal article" date="2011" name="Proc. Natl. Acad. Sci. U.S.A.">
        <title>Evolutionary erosion of yeast sex chromosomes by mating-type switching accidents.</title>
        <authorList>
            <person name="Gordon J.L."/>
            <person name="Armisen D."/>
            <person name="Proux-Wera E."/>
            <person name="Oheigeartaigh S.S."/>
            <person name="Byrne K.P."/>
            <person name="Wolfe K.H."/>
        </authorList>
    </citation>
    <scope>NUCLEOTIDE SEQUENCE [LARGE SCALE GENOMIC DNA]</scope>
    <source>
        <strain evidence="3">ATCC 10662 / CBS 1146 / NBRC 0425 / NCYC 2629 / NRRL Y-866</strain>
    </source>
</reference>
<dbReference type="RefSeq" id="XP_003683481.1">
    <property type="nucleotide sequence ID" value="XM_003683433.1"/>
</dbReference>
<evidence type="ECO:0000313" key="2">
    <source>
        <dbReference type="EMBL" id="CCE94270.1"/>
    </source>
</evidence>
<evidence type="ECO:0000313" key="3">
    <source>
        <dbReference type="Proteomes" id="UP000005627"/>
    </source>
</evidence>
<dbReference type="PANTHER" id="PTHR37781:SF1">
    <property type="entry name" value="ADR380WP"/>
    <property type="match status" value="1"/>
</dbReference>
<dbReference type="GeneID" id="11501592"/>
<dbReference type="OrthoDB" id="2567806at2759"/>
<keyword evidence="3" id="KW-1185">Reference proteome</keyword>
<dbReference type="GO" id="GO:0006289">
    <property type="term" value="P:nucleotide-excision repair"/>
    <property type="evidence" value="ECO:0007669"/>
    <property type="project" value="EnsemblFungi"/>
</dbReference>
<gene>
    <name evidence="2" type="primary">TDEL0H04110</name>
    <name evidence="2" type="ORF">TDEL_0H04110</name>
</gene>
<dbReference type="AlphaFoldDB" id="G9A076"/>
<proteinExistence type="predicted"/>
<evidence type="ECO:0000256" key="1">
    <source>
        <dbReference type="SAM" id="MobiDB-lite"/>
    </source>
</evidence>